<dbReference type="Gene3D" id="1.10.4200.10">
    <property type="entry name" value="Triphosphoribosyl-dephospho-CoA protein"/>
    <property type="match status" value="1"/>
</dbReference>
<dbReference type="AlphaFoldDB" id="A0A1C3ESY3"/>
<dbReference type="Pfam" id="PF01874">
    <property type="entry name" value="CitG"/>
    <property type="match status" value="1"/>
</dbReference>
<dbReference type="OrthoDB" id="8525901at2"/>
<evidence type="ECO:0000313" key="1">
    <source>
        <dbReference type="EMBL" id="ODA36381.1"/>
    </source>
</evidence>
<protein>
    <submittedName>
        <fullName evidence="1">Uncharacterized protein</fullName>
    </submittedName>
</protein>
<dbReference type="PANTHER" id="PTHR42280">
    <property type="entry name" value="CITG FAMILY PROTEIN"/>
    <property type="match status" value="1"/>
</dbReference>
<evidence type="ECO:0000313" key="2">
    <source>
        <dbReference type="Proteomes" id="UP000094828"/>
    </source>
</evidence>
<sequence length="342" mass="37649">MQVFQEITETLSRWHENQARKFDKTLENQALLLGEAIELACLIEATSRKAGNVHPWTSFDDLSYVDFCHAGELLAKFSSQAALEPQPSQEAPGSLGTWIEQAVAASQSSSPSNVNLGIVLLVAPLAMTWRTGMTPRTGTTLESWQEAVAHLIATSTTADAAAMYRAIMAAKPGGLGKSTTQDVRETPTISLQEVMHLARDRDQIAACYADGFARLFQHWLPRLERWIDEQSQANTDSLSLASGWEFPPASWEVAAIGLQLELLSQQGDSLIARKLGAEFHSEVPLQARNILEAGWPYTATGWQLYHTFDQWLRADGHQRNPGTTADLIAATWLVYLCTILSA</sequence>
<dbReference type="GO" id="GO:0005524">
    <property type="term" value="F:ATP binding"/>
    <property type="evidence" value="ECO:0007669"/>
    <property type="project" value="InterPro"/>
</dbReference>
<dbReference type="GO" id="GO:0046917">
    <property type="term" value="F:triphosphoribosyl-dephospho-CoA synthase activity"/>
    <property type="evidence" value="ECO:0007669"/>
    <property type="project" value="InterPro"/>
</dbReference>
<organism evidence="1 2">
    <name type="scientific">Planctopirus hydrillae</name>
    <dbReference type="NCBI Taxonomy" id="1841610"/>
    <lineage>
        <taxon>Bacteria</taxon>
        <taxon>Pseudomonadati</taxon>
        <taxon>Planctomycetota</taxon>
        <taxon>Planctomycetia</taxon>
        <taxon>Planctomycetales</taxon>
        <taxon>Planctomycetaceae</taxon>
        <taxon>Planctopirus</taxon>
    </lineage>
</organism>
<comment type="caution">
    <text evidence="1">The sequence shown here is derived from an EMBL/GenBank/DDBJ whole genome shotgun (WGS) entry which is preliminary data.</text>
</comment>
<dbReference type="STRING" id="1841610.A6X21_16415"/>
<accession>A0A1C3ESY3</accession>
<proteinExistence type="predicted"/>
<dbReference type="InterPro" id="IPR002736">
    <property type="entry name" value="CitG"/>
</dbReference>
<gene>
    <name evidence="1" type="ORF">A6X21_16415</name>
</gene>
<dbReference type="Proteomes" id="UP000094828">
    <property type="component" value="Unassembled WGS sequence"/>
</dbReference>
<dbReference type="EMBL" id="LYDR01000027">
    <property type="protein sequence ID" value="ODA36381.1"/>
    <property type="molecule type" value="Genomic_DNA"/>
</dbReference>
<reference evidence="1 2" key="1">
    <citation type="submission" date="2016-05" db="EMBL/GenBank/DDBJ databases">
        <title>Genomic and physiological characterization of Planctopirus sp. isolated from fresh water lake.</title>
        <authorList>
            <person name="Subhash Y."/>
            <person name="Ramana C."/>
        </authorList>
    </citation>
    <scope>NUCLEOTIDE SEQUENCE [LARGE SCALE GENOMIC DNA]</scope>
    <source>
        <strain evidence="1 2">JC280</strain>
    </source>
</reference>
<name>A0A1C3ESY3_9PLAN</name>
<keyword evidence="2" id="KW-1185">Reference proteome</keyword>
<dbReference type="RefSeq" id="WP_068845730.1">
    <property type="nucleotide sequence ID" value="NZ_LYDR01000027.1"/>
</dbReference>
<dbReference type="PANTHER" id="PTHR42280:SF1">
    <property type="entry name" value="CITG FAMILY PROTEIN"/>
    <property type="match status" value="1"/>
</dbReference>